<keyword evidence="1" id="KW-0472">Membrane</keyword>
<dbReference type="Gene3D" id="3.10.620.30">
    <property type="match status" value="1"/>
</dbReference>
<dbReference type="Pfam" id="PF01841">
    <property type="entry name" value="Transglut_core"/>
    <property type="match status" value="1"/>
</dbReference>
<evidence type="ECO:0000259" key="2">
    <source>
        <dbReference type="SMART" id="SM00460"/>
    </source>
</evidence>
<proteinExistence type="predicted"/>
<gene>
    <name evidence="3" type="ORF">ACFQ4B_04325</name>
</gene>
<accession>A0ABW3UIH1</accession>
<reference evidence="4" key="1">
    <citation type="journal article" date="2019" name="Int. J. Syst. Evol. Microbiol.">
        <title>The Global Catalogue of Microorganisms (GCM) 10K type strain sequencing project: providing services to taxonomists for standard genome sequencing and annotation.</title>
        <authorList>
            <consortium name="The Broad Institute Genomics Platform"/>
            <consortium name="The Broad Institute Genome Sequencing Center for Infectious Disease"/>
            <person name="Wu L."/>
            <person name="Ma J."/>
        </authorList>
    </citation>
    <scope>NUCLEOTIDE SEQUENCE [LARGE SCALE GENOMIC DNA]</scope>
    <source>
        <strain evidence="4">CCUG 53270</strain>
    </source>
</reference>
<evidence type="ECO:0000256" key="1">
    <source>
        <dbReference type="SAM" id="Phobius"/>
    </source>
</evidence>
<dbReference type="PANTHER" id="PTHR42736">
    <property type="entry name" value="PROTEIN-GLUTAMINE GAMMA-GLUTAMYLTRANSFERASE"/>
    <property type="match status" value="1"/>
</dbReference>
<dbReference type="SMART" id="SM00460">
    <property type="entry name" value="TGc"/>
    <property type="match status" value="1"/>
</dbReference>
<dbReference type="Proteomes" id="UP001597180">
    <property type="component" value="Unassembled WGS sequence"/>
</dbReference>
<dbReference type="RefSeq" id="WP_345585168.1">
    <property type="nucleotide sequence ID" value="NZ_BAABJG010000002.1"/>
</dbReference>
<feature type="domain" description="Transglutaminase-like" evidence="2">
    <location>
        <begin position="526"/>
        <end position="606"/>
    </location>
</feature>
<feature type="transmembrane region" description="Helical" evidence="1">
    <location>
        <begin position="181"/>
        <end position="197"/>
    </location>
</feature>
<feature type="transmembrane region" description="Helical" evidence="1">
    <location>
        <begin position="22"/>
        <end position="40"/>
    </location>
</feature>
<comment type="caution">
    <text evidence="3">The sequence shown here is derived from an EMBL/GenBank/DDBJ whole genome shotgun (WGS) entry which is preliminary data.</text>
</comment>
<name>A0ABW3UIH1_9BACL</name>
<dbReference type="InterPro" id="IPR038765">
    <property type="entry name" value="Papain-like_cys_pep_sf"/>
</dbReference>
<feature type="transmembrane region" description="Helical" evidence="1">
    <location>
        <begin position="229"/>
        <end position="252"/>
    </location>
</feature>
<feature type="transmembrane region" description="Helical" evidence="1">
    <location>
        <begin position="126"/>
        <end position="145"/>
    </location>
</feature>
<organism evidence="3 4">
    <name type="scientific">Paenibacillus vulneris</name>
    <dbReference type="NCBI Taxonomy" id="1133364"/>
    <lineage>
        <taxon>Bacteria</taxon>
        <taxon>Bacillati</taxon>
        <taxon>Bacillota</taxon>
        <taxon>Bacilli</taxon>
        <taxon>Bacillales</taxon>
        <taxon>Paenibacillaceae</taxon>
        <taxon>Paenibacillus</taxon>
    </lineage>
</organism>
<feature type="transmembrane region" description="Helical" evidence="1">
    <location>
        <begin position="83"/>
        <end position="106"/>
    </location>
</feature>
<dbReference type="SUPFAM" id="SSF54001">
    <property type="entry name" value="Cysteine proteinases"/>
    <property type="match status" value="1"/>
</dbReference>
<sequence>MAPKPSMPQPALNDAAEPDQPWALRIGYALLLFWLIRAWLVPLQQLSEFTEVYRIAPFLIAFAFFLAIDTLRMPGPAAWGIRAAIILAATSVLHSGQWLPGAGWWVSWLHDLSNDAVHAVRGQLAYISPTTRTMLFLTGWAFFIWVLQSFVADRQQLLWFILMTLIYLVALQLIFDTDMSTGLISAAGAGLLLQGWLQAERWTRWKRIGTHGASVHNDVLSSPHPDRSVLWTPIAASCVLTALFMLGAWAGALQHPVQGKPIDWSGPIASWQERLHFLEGKGTDNRPASAARTGYSSDDSRLGYPLTQDDTVVFLATTPKLTYWRGDSKATYTGKGWYASDSDPVQAGVTSPPKESGVEPSEVKTAVLPEVAVRPAITQQIVLKQRFTQLFLGGELTRIDSLISQDGDSISPDWVWRDRWSGRYFLPALADPLSSYTVQVTPWNSQGQGKHVEENDLGAEADAAYLQLPDKLPSRITDLAYSITKDSPTPYAKAQAIEQYLRSHYTYSMEQSRPPGEGQDFVDQFLFEQQMGYCDHFSTAMAVMLRSVGVPARWVKGFSPGQVLSTETNGADGALMYHVEVRNKNAHSWVEVYFPSAGWVPFDPTPGYGGAASADSNARTASAAAASSPDKGSDASLWQQVLGLAPSFTQLMHTGRSLLEALSTLIRDVPERTRHAWLGMRPWLPLSIWITAGCLAALLIRLWMKRMAKASAYQKEGQEAGLSLLSRAARLHGVRAYAVQRASERLWRKLQRRWGRAEPSQTLREYALTRSYSNDTQREMLLRFIRLQERIRYHAGASSVTRHQLHEAWQNIRKSL</sequence>
<feature type="transmembrane region" description="Helical" evidence="1">
    <location>
        <begin position="157"/>
        <end position="175"/>
    </location>
</feature>
<feature type="transmembrane region" description="Helical" evidence="1">
    <location>
        <begin position="683"/>
        <end position="704"/>
    </location>
</feature>
<dbReference type="PANTHER" id="PTHR42736:SF1">
    <property type="entry name" value="PROTEIN-GLUTAMINE GAMMA-GLUTAMYLTRANSFERASE"/>
    <property type="match status" value="1"/>
</dbReference>
<keyword evidence="4" id="KW-1185">Reference proteome</keyword>
<keyword evidence="1" id="KW-1133">Transmembrane helix</keyword>
<evidence type="ECO:0000313" key="4">
    <source>
        <dbReference type="Proteomes" id="UP001597180"/>
    </source>
</evidence>
<evidence type="ECO:0000313" key="3">
    <source>
        <dbReference type="EMBL" id="MFD1219334.1"/>
    </source>
</evidence>
<feature type="transmembrane region" description="Helical" evidence="1">
    <location>
        <begin position="52"/>
        <end position="71"/>
    </location>
</feature>
<protein>
    <submittedName>
        <fullName evidence="3">Transglutaminase domain-containing protein</fullName>
    </submittedName>
</protein>
<keyword evidence="1" id="KW-0812">Transmembrane</keyword>
<dbReference type="InterPro" id="IPR002931">
    <property type="entry name" value="Transglutaminase-like"/>
</dbReference>
<dbReference type="EMBL" id="JBHTLU010000009">
    <property type="protein sequence ID" value="MFD1219334.1"/>
    <property type="molecule type" value="Genomic_DNA"/>
</dbReference>
<dbReference type="InterPro" id="IPR052901">
    <property type="entry name" value="Bact_TGase-like"/>
</dbReference>